<dbReference type="EMBL" id="DRTD01000659">
    <property type="protein sequence ID" value="HHE55877.1"/>
    <property type="molecule type" value="Genomic_DNA"/>
</dbReference>
<accession>A0A7V5H5D7</accession>
<dbReference type="Pfam" id="PF05099">
    <property type="entry name" value="TerB"/>
    <property type="match status" value="1"/>
</dbReference>
<dbReference type="SUPFAM" id="SSF158682">
    <property type="entry name" value="TerB-like"/>
    <property type="match status" value="1"/>
</dbReference>
<evidence type="ECO:0000259" key="1">
    <source>
        <dbReference type="Pfam" id="PF05099"/>
    </source>
</evidence>
<proteinExistence type="predicted"/>
<dbReference type="CDD" id="cd07313">
    <property type="entry name" value="terB_like_2"/>
    <property type="match status" value="1"/>
</dbReference>
<dbReference type="Proteomes" id="UP000886111">
    <property type="component" value="Unassembled WGS sequence"/>
</dbReference>
<name>A0A7V5H5D7_CALAY</name>
<feature type="domain" description="Co-chaperone DjlA N-terminal" evidence="1">
    <location>
        <begin position="25"/>
        <end position="140"/>
    </location>
</feature>
<sequence>MFKFLEKILNEEADRKQVDERDLMVATAGLFLEMVYADFEIHPDEEKQLTDALSNLFDLTQEEINQLLNKAKQNRDQRQDIWQFASLLKDHLERDQRLQILTNLWRIVFADGRVDKYEDALMRKITNLLGLDHSEMIETKLRVKNEVG</sequence>
<reference evidence="2" key="1">
    <citation type="journal article" date="2020" name="mSystems">
        <title>Genome- and Community-Level Interaction Insights into Carbon Utilization and Element Cycling Functions of Hydrothermarchaeota in Hydrothermal Sediment.</title>
        <authorList>
            <person name="Zhou Z."/>
            <person name="Liu Y."/>
            <person name="Xu W."/>
            <person name="Pan J."/>
            <person name="Luo Z.H."/>
            <person name="Li M."/>
        </authorList>
    </citation>
    <scope>NUCLEOTIDE SEQUENCE [LARGE SCALE GENOMIC DNA]</scope>
    <source>
        <strain evidence="2">HyVt-76</strain>
    </source>
</reference>
<dbReference type="AlphaFoldDB" id="A0A7V5H5D7"/>
<dbReference type="InterPro" id="IPR007791">
    <property type="entry name" value="DjlA_N"/>
</dbReference>
<dbReference type="Gene3D" id="1.10.3680.10">
    <property type="entry name" value="TerB-like"/>
    <property type="match status" value="1"/>
</dbReference>
<comment type="caution">
    <text evidence="2">The sequence shown here is derived from an EMBL/GenBank/DDBJ whole genome shotgun (WGS) entry which is preliminary data.</text>
</comment>
<evidence type="ECO:0000313" key="2">
    <source>
        <dbReference type="EMBL" id="HHE55877.1"/>
    </source>
</evidence>
<gene>
    <name evidence="2" type="ORF">ENL21_08850</name>
</gene>
<organism evidence="2">
    <name type="scientific">Caldithrix abyssi</name>
    <dbReference type="NCBI Taxonomy" id="187145"/>
    <lineage>
        <taxon>Bacteria</taxon>
        <taxon>Pseudomonadati</taxon>
        <taxon>Calditrichota</taxon>
        <taxon>Calditrichia</taxon>
        <taxon>Calditrichales</taxon>
        <taxon>Calditrichaceae</taxon>
        <taxon>Caldithrix</taxon>
    </lineage>
</organism>
<dbReference type="InterPro" id="IPR029024">
    <property type="entry name" value="TerB-like"/>
</dbReference>
<protein>
    <submittedName>
        <fullName evidence="2">TerB family tellurite resistance protein</fullName>
    </submittedName>
</protein>